<accession>A0A2A2LKE2</accession>
<evidence type="ECO:0000259" key="3">
    <source>
        <dbReference type="PROSITE" id="PS50041"/>
    </source>
</evidence>
<keyword evidence="2" id="KW-0732">Signal</keyword>
<keyword evidence="5" id="KW-1185">Reference proteome</keyword>
<gene>
    <name evidence="4" type="ORF">WR25_21884</name>
</gene>
<organism evidence="4 5">
    <name type="scientific">Diploscapter pachys</name>
    <dbReference type="NCBI Taxonomy" id="2018661"/>
    <lineage>
        <taxon>Eukaryota</taxon>
        <taxon>Metazoa</taxon>
        <taxon>Ecdysozoa</taxon>
        <taxon>Nematoda</taxon>
        <taxon>Chromadorea</taxon>
        <taxon>Rhabditida</taxon>
        <taxon>Rhabditina</taxon>
        <taxon>Rhabditomorpha</taxon>
        <taxon>Rhabditoidea</taxon>
        <taxon>Rhabditidae</taxon>
        <taxon>Diploscapter</taxon>
    </lineage>
</organism>
<dbReference type="Gene3D" id="3.10.100.10">
    <property type="entry name" value="Mannose-Binding Protein A, subunit A"/>
    <property type="match status" value="1"/>
</dbReference>
<dbReference type="PANTHER" id="PTHR22803">
    <property type="entry name" value="MANNOSE, PHOSPHOLIPASE, LECTIN RECEPTOR RELATED"/>
    <property type="match status" value="1"/>
</dbReference>
<evidence type="ECO:0000313" key="5">
    <source>
        <dbReference type="Proteomes" id="UP000218231"/>
    </source>
</evidence>
<evidence type="ECO:0000256" key="1">
    <source>
        <dbReference type="SAM" id="MobiDB-lite"/>
    </source>
</evidence>
<comment type="caution">
    <text evidence="4">The sequence shown here is derived from an EMBL/GenBank/DDBJ whole genome shotgun (WGS) entry which is preliminary data.</text>
</comment>
<protein>
    <recommendedName>
        <fullName evidence="3">C-type lectin domain-containing protein</fullName>
    </recommendedName>
</protein>
<dbReference type="Proteomes" id="UP000218231">
    <property type="component" value="Unassembled WGS sequence"/>
</dbReference>
<evidence type="ECO:0000256" key="2">
    <source>
        <dbReference type="SAM" id="SignalP"/>
    </source>
</evidence>
<feature type="compositionally biased region" description="Polar residues" evidence="1">
    <location>
        <begin position="129"/>
        <end position="139"/>
    </location>
</feature>
<dbReference type="PROSITE" id="PS50041">
    <property type="entry name" value="C_TYPE_LECTIN_2"/>
    <property type="match status" value="1"/>
</dbReference>
<sequence length="364" mass="42804">MRFWHSFYLVTLIFFIDIVKSSEQGEVTSEEDVEYRCTDFGFNWAAEIRCLRQLLKSCEENHTPSQRLRGARTIDSRPQIHSQRHTARFSGANGKIRARYNQYTSQEGEMPRILHPGLHKFVISASSYPRQSSENNYPVESSRKVDNQQNAEHSVTQKELEQKLAEMNKENARLIQGLEAKMNQYIRLVEEKSSNELIEMRRRFESEIKKINKRITLMSGKQIDGFEYLYMEERLSWYLAEEGCNDWGGHLASIHNMKTNNQLTGRNFNLKTIKYDFSDLIRDEAAWIGTNDVQKEKELINSDYSRVDFVNWKKGQPDNANHNEVKQLSVDMISLAELCEKLLGRRKTKISQFFWRSKSEHLRQ</sequence>
<dbReference type="InterPro" id="IPR001304">
    <property type="entry name" value="C-type_lectin-like"/>
</dbReference>
<dbReference type="Pfam" id="PF00059">
    <property type="entry name" value="Lectin_C"/>
    <property type="match status" value="1"/>
</dbReference>
<feature type="chain" id="PRO_5012155122" description="C-type lectin domain-containing protein" evidence="2">
    <location>
        <begin position="22"/>
        <end position="364"/>
    </location>
</feature>
<name>A0A2A2LKE2_9BILA</name>
<dbReference type="SUPFAM" id="SSF56436">
    <property type="entry name" value="C-type lectin-like"/>
    <property type="match status" value="1"/>
</dbReference>
<reference evidence="4 5" key="1">
    <citation type="journal article" date="2017" name="Curr. Biol.">
        <title>Genome architecture and evolution of a unichromosomal asexual nematode.</title>
        <authorList>
            <person name="Fradin H."/>
            <person name="Zegar C."/>
            <person name="Gutwein M."/>
            <person name="Lucas J."/>
            <person name="Kovtun M."/>
            <person name="Corcoran D."/>
            <person name="Baugh L.R."/>
            <person name="Kiontke K."/>
            <person name="Gunsalus K."/>
            <person name="Fitch D.H."/>
            <person name="Piano F."/>
        </authorList>
    </citation>
    <scope>NUCLEOTIDE SEQUENCE [LARGE SCALE GENOMIC DNA]</scope>
    <source>
        <strain evidence="4">PF1309</strain>
    </source>
</reference>
<dbReference type="EMBL" id="LIAE01006643">
    <property type="protein sequence ID" value="PAV86692.1"/>
    <property type="molecule type" value="Genomic_DNA"/>
</dbReference>
<dbReference type="STRING" id="2018661.A0A2A2LKE2"/>
<feature type="region of interest" description="Disordered" evidence="1">
    <location>
        <begin position="129"/>
        <end position="153"/>
    </location>
</feature>
<dbReference type="OrthoDB" id="5838060at2759"/>
<feature type="domain" description="C-type lectin" evidence="3">
    <location>
        <begin position="223"/>
        <end position="324"/>
    </location>
</feature>
<evidence type="ECO:0000313" key="4">
    <source>
        <dbReference type="EMBL" id="PAV86692.1"/>
    </source>
</evidence>
<dbReference type="InterPro" id="IPR050111">
    <property type="entry name" value="C-type_lectin/snaclec_domain"/>
</dbReference>
<dbReference type="AlphaFoldDB" id="A0A2A2LKE2"/>
<dbReference type="InterPro" id="IPR016187">
    <property type="entry name" value="CTDL_fold"/>
</dbReference>
<feature type="signal peptide" evidence="2">
    <location>
        <begin position="1"/>
        <end position="21"/>
    </location>
</feature>
<proteinExistence type="predicted"/>
<dbReference type="InterPro" id="IPR016186">
    <property type="entry name" value="C-type_lectin-like/link_sf"/>
</dbReference>